<comment type="similarity">
    <text evidence="1">Belongs to the formin-like family. Class-I subfamily.</text>
</comment>
<evidence type="ECO:0000256" key="1">
    <source>
        <dbReference type="ARBA" id="ARBA00025793"/>
    </source>
</evidence>
<organism evidence="6 7">
    <name type="scientific">Hibiscus syriacus</name>
    <name type="common">Rose of Sharon</name>
    <dbReference type="NCBI Taxonomy" id="106335"/>
    <lineage>
        <taxon>Eukaryota</taxon>
        <taxon>Viridiplantae</taxon>
        <taxon>Streptophyta</taxon>
        <taxon>Embryophyta</taxon>
        <taxon>Tracheophyta</taxon>
        <taxon>Spermatophyta</taxon>
        <taxon>Magnoliopsida</taxon>
        <taxon>eudicotyledons</taxon>
        <taxon>Gunneridae</taxon>
        <taxon>Pentapetalae</taxon>
        <taxon>rosids</taxon>
        <taxon>malvids</taxon>
        <taxon>Malvales</taxon>
        <taxon>Malvaceae</taxon>
        <taxon>Malvoideae</taxon>
        <taxon>Hibiscus</taxon>
    </lineage>
</organism>
<feature type="compositionally biased region" description="Polar residues" evidence="3">
    <location>
        <begin position="325"/>
        <end position="352"/>
    </location>
</feature>
<dbReference type="PROSITE" id="PS51444">
    <property type="entry name" value="FH2"/>
    <property type="match status" value="1"/>
</dbReference>
<dbReference type="SMART" id="SM00498">
    <property type="entry name" value="FH2"/>
    <property type="match status" value="1"/>
</dbReference>
<dbReference type="Proteomes" id="UP000436088">
    <property type="component" value="Unassembled WGS sequence"/>
</dbReference>
<feature type="compositionally biased region" description="Pro residues" evidence="3">
    <location>
        <begin position="367"/>
        <end position="421"/>
    </location>
</feature>
<dbReference type="EMBL" id="VEPZ02001403">
    <property type="protein sequence ID" value="KAE8675224.1"/>
    <property type="molecule type" value="Genomic_DNA"/>
</dbReference>
<dbReference type="Pfam" id="PF02181">
    <property type="entry name" value="FH2"/>
    <property type="match status" value="1"/>
</dbReference>
<protein>
    <recommendedName>
        <fullName evidence="2">Formin-like protein</fullName>
    </recommendedName>
</protein>
<feature type="region of interest" description="Disordered" evidence="3">
    <location>
        <begin position="856"/>
        <end position="882"/>
    </location>
</feature>
<evidence type="ECO:0000256" key="3">
    <source>
        <dbReference type="SAM" id="MobiDB-lite"/>
    </source>
</evidence>
<sequence>MPIVQGKSCAKAIPCVIFLVILICISLAIILEYRGDGDETFINVLADPSNGEINENLVSLLWLDCRQELGDLSQAFEPKLHRLREILSNIIHTVDYSLAKESIQNFVRHPSLKQALSNCMRKNYFIFEASVGDGGFNPWYIRYVNSLYHGHDVPRRILASKNIAEPPDSDSGPSPSPSPSPSSPPDSAPGSSPDSEAPEFSPIQSPTESPASSPSPSLLKPSNQPPAVHDSHHGYLEYKGLKKTTLFIACIVTALVTAFIAFLFFFLCFRKQINPRPICGDQKLDHQPLGNESSQQKKASKNGGIALEISSDGKPSLGAVAGATVAQSSAESSDKSGNTNSTQPSGGASTSVPGVPAENALAGELDPLPPEPPNPVRANPPAPPGPPPPPKAPGAGPRPPAPPRPPPPMPSGSKGPKPPNGPQRTPNASSGEGSDTGGNGAHASKAKLKPFFWDKVAAKPDHAMVWNQIKSGSFQFNEELIQTLFGYSGADKKKNNGKKDPSGKKEHAPQFVQLIDPKKAQNLAILLRALNVSTVDVCDALREGKELPIELLRTLLKMAPTSDEERKFKTFSGEMSQLGPAEQFLKQVLDIPFAFKRMEVLLFMCSLNEEVAATKESFETLEVACKDLRGSRLFLKLLEAVLKTGNRMNDGTYHGGALAFKLDALLKLSDVKGADGKTTLLHFVVQEIIRSEGLKAARVERESGSFTSIKSDDLLEDVSPDMDERYRSLGFQAVSRLSTELESVKQAAAVDAENLTGTVVKLGHSLLKARDFLNSEMKDLVEDSDFHKTLKSFMEMAEVDVMSLLEEEKRIMELVKRTGSYFHGDNKKDEGLRLFLVVRDFLIILDKVCKEVKDKPVKSRKERSRASSHASSSSESRMGTPDLRQKLFPALAELRIDDSSSDDEN</sequence>
<keyword evidence="4" id="KW-1133">Transmembrane helix</keyword>
<proteinExistence type="inferred from homology"/>
<keyword evidence="4" id="KW-0472">Membrane</keyword>
<gene>
    <name evidence="6" type="ORF">F3Y22_tig00111689pilonHSYRG00044</name>
</gene>
<accession>A0A6A2YIG7</accession>
<keyword evidence="7" id="KW-1185">Reference proteome</keyword>
<dbReference type="OrthoDB" id="1668162at2759"/>
<reference evidence="6" key="1">
    <citation type="submission" date="2019-09" db="EMBL/GenBank/DDBJ databases">
        <title>Draft genome information of white flower Hibiscus syriacus.</title>
        <authorList>
            <person name="Kim Y.-M."/>
        </authorList>
    </citation>
    <scope>NUCLEOTIDE SEQUENCE [LARGE SCALE GENOMIC DNA]</scope>
    <source>
        <strain evidence="6">YM2019G1</strain>
    </source>
</reference>
<dbReference type="InterPro" id="IPR015425">
    <property type="entry name" value="FH2_Formin"/>
</dbReference>
<evidence type="ECO:0000256" key="4">
    <source>
        <dbReference type="SAM" id="Phobius"/>
    </source>
</evidence>
<dbReference type="PANTHER" id="PTHR23213">
    <property type="entry name" value="FORMIN-RELATED"/>
    <property type="match status" value="1"/>
</dbReference>
<feature type="domain" description="FH2" evidence="5">
    <location>
        <begin position="438"/>
        <end position="871"/>
    </location>
</feature>
<feature type="compositionally biased region" description="Pro residues" evidence="3">
    <location>
        <begin position="174"/>
        <end position="187"/>
    </location>
</feature>
<dbReference type="InterPro" id="IPR027643">
    <property type="entry name" value="Formin-like_plant"/>
</dbReference>
<keyword evidence="4" id="KW-0812">Transmembrane</keyword>
<comment type="caution">
    <text evidence="6">The sequence shown here is derived from an EMBL/GenBank/DDBJ whole genome shotgun (WGS) entry which is preliminary data.</text>
</comment>
<evidence type="ECO:0000256" key="2">
    <source>
        <dbReference type="RuleBase" id="RU361260"/>
    </source>
</evidence>
<feature type="transmembrane region" description="Helical" evidence="4">
    <location>
        <begin position="246"/>
        <end position="267"/>
    </location>
</feature>
<feature type="region of interest" description="Disordered" evidence="3">
    <location>
        <begin position="284"/>
        <end position="443"/>
    </location>
</feature>
<dbReference type="GO" id="GO:0045010">
    <property type="term" value="P:actin nucleation"/>
    <property type="evidence" value="ECO:0007669"/>
    <property type="project" value="InterPro"/>
</dbReference>
<dbReference type="SUPFAM" id="SSF101447">
    <property type="entry name" value="Formin homology 2 domain (FH2 domain)"/>
    <property type="match status" value="1"/>
</dbReference>
<feature type="region of interest" description="Disordered" evidence="3">
    <location>
        <begin position="163"/>
        <end position="230"/>
    </location>
</feature>
<feature type="compositionally biased region" description="Low complexity" evidence="3">
    <location>
        <begin position="205"/>
        <end position="226"/>
    </location>
</feature>
<dbReference type="GO" id="GO:0051015">
    <property type="term" value="F:actin filament binding"/>
    <property type="evidence" value="ECO:0007669"/>
    <property type="project" value="InterPro"/>
</dbReference>
<evidence type="ECO:0000313" key="6">
    <source>
        <dbReference type="EMBL" id="KAE8675224.1"/>
    </source>
</evidence>
<name>A0A6A2YIG7_HIBSY</name>
<evidence type="ECO:0000259" key="5">
    <source>
        <dbReference type="PROSITE" id="PS51444"/>
    </source>
</evidence>
<dbReference type="PANTHER" id="PTHR23213:SF269">
    <property type="entry name" value="FORMIN-LIKE PROTEIN 5"/>
    <property type="match status" value="1"/>
</dbReference>
<evidence type="ECO:0000313" key="7">
    <source>
        <dbReference type="Proteomes" id="UP000436088"/>
    </source>
</evidence>
<feature type="compositionally biased region" description="Low complexity" evidence="3">
    <location>
        <begin position="867"/>
        <end position="877"/>
    </location>
</feature>
<dbReference type="Gene3D" id="1.20.58.2220">
    <property type="entry name" value="Formin, FH2 domain"/>
    <property type="match status" value="1"/>
</dbReference>
<feature type="transmembrane region" description="Helical" evidence="4">
    <location>
        <begin position="12"/>
        <end position="31"/>
    </location>
</feature>
<feature type="compositionally biased region" description="Polar residues" evidence="3">
    <location>
        <begin position="423"/>
        <end position="433"/>
    </location>
</feature>
<dbReference type="AlphaFoldDB" id="A0A6A2YIG7"/>
<dbReference type="InterPro" id="IPR042201">
    <property type="entry name" value="FH2_Formin_sf"/>
</dbReference>